<proteinExistence type="predicted"/>
<gene>
    <name evidence="2" type="ORF">D5F11_008260</name>
</gene>
<comment type="caution">
    <text evidence="2">The sequence shown here is derived from an EMBL/GenBank/DDBJ whole genome shotgun (WGS) entry which is preliminary data.</text>
</comment>
<dbReference type="Pfam" id="PF00753">
    <property type="entry name" value="Lactamase_B"/>
    <property type="match status" value="1"/>
</dbReference>
<protein>
    <submittedName>
        <fullName evidence="2">MBL fold metallo-hydrolase</fullName>
    </submittedName>
</protein>
<dbReference type="InterPro" id="IPR036866">
    <property type="entry name" value="RibonucZ/Hydroxyglut_hydro"/>
</dbReference>
<dbReference type="Gene3D" id="3.60.15.10">
    <property type="entry name" value="Ribonuclease Z/Hydroxyacylglutathione hydrolase-like"/>
    <property type="match status" value="1"/>
</dbReference>
<evidence type="ECO:0000313" key="2">
    <source>
        <dbReference type="EMBL" id="RST60051.1"/>
    </source>
</evidence>
<dbReference type="SUPFAM" id="SSF56281">
    <property type="entry name" value="Metallo-hydrolase/oxidoreductase"/>
    <property type="match status" value="1"/>
</dbReference>
<dbReference type="OrthoDB" id="9761531at2"/>
<organism evidence="2 3">
    <name type="scientific">Siminovitchia terrae</name>
    <name type="common">Bacillus terrae</name>
    <dbReference type="NCBI Taxonomy" id="1914933"/>
    <lineage>
        <taxon>Bacteria</taxon>
        <taxon>Bacillati</taxon>
        <taxon>Bacillota</taxon>
        <taxon>Bacilli</taxon>
        <taxon>Bacillales</taxon>
        <taxon>Bacillaceae</taxon>
        <taxon>Siminovitchia</taxon>
    </lineage>
</organism>
<dbReference type="PANTHER" id="PTHR23131:SF4">
    <property type="entry name" value="METALLO-BETA-LACTAMASE SUPERFAMILY POTEIN"/>
    <property type="match status" value="1"/>
</dbReference>
<dbReference type="Proteomes" id="UP000287296">
    <property type="component" value="Unassembled WGS sequence"/>
</dbReference>
<name>A0A429X9Q4_SIMTE</name>
<evidence type="ECO:0000259" key="1">
    <source>
        <dbReference type="SMART" id="SM00849"/>
    </source>
</evidence>
<keyword evidence="2" id="KW-0378">Hydrolase</keyword>
<reference evidence="2 3" key="1">
    <citation type="submission" date="2018-12" db="EMBL/GenBank/DDBJ databases">
        <authorList>
            <person name="Sun L."/>
            <person name="Chen Z."/>
        </authorList>
    </citation>
    <scope>NUCLEOTIDE SEQUENCE [LARGE SCALE GENOMIC DNA]</scope>
    <source>
        <strain evidence="2 3">LMG 29736</strain>
    </source>
</reference>
<dbReference type="GO" id="GO:0016787">
    <property type="term" value="F:hydrolase activity"/>
    <property type="evidence" value="ECO:0007669"/>
    <property type="project" value="UniProtKB-KW"/>
</dbReference>
<dbReference type="AlphaFoldDB" id="A0A429X9Q4"/>
<dbReference type="InterPro" id="IPR050662">
    <property type="entry name" value="Sec-metab_biosynth-thioest"/>
</dbReference>
<sequence>MKGVTRLLEVLPVIVPVKSSLKSINFYLLKADQSLLLIDAGLNNDDCWDALNNTLSNNGFDISDITHIFLTHHHIDHVGLVNRVVSANPIPVFAHPLSFPRLKREPEFIQMRIEFFDQLYREMGCGEAGKKQVEHLRRAAEVNQSQKIECGLYELTAGAFENFKVIEVPGHAPDQMALYNPDTQQLFAGDLLINHISSNALVEPDENGNRIQSLSLHLESMKKCLGLHIDTVFSGHGTVIENHRELIERRIVGADRKADKFLSLIDAGCSTANEVAKRYYGDTYERQFSLVMSEVIGHLDYLEGMGKIGRSLKNGVWTYE</sequence>
<dbReference type="EMBL" id="QYTW02000006">
    <property type="protein sequence ID" value="RST60051.1"/>
    <property type="molecule type" value="Genomic_DNA"/>
</dbReference>
<evidence type="ECO:0000313" key="3">
    <source>
        <dbReference type="Proteomes" id="UP000287296"/>
    </source>
</evidence>
<dbReference type="InterPro" id="IPR001279">
    <property type="entry name" value="Metallo-B-lactamas"/>
</dbReference>
<dbReference type="SMART" id="SM00849">
    <property type="entry name" value="Lactamase_B"/>
    <property type="match status" value="1"/>
</dbReference>
<feature type="domain" description="Metallo-beta-lactamase" evidence="1">
    <location>
        <begin position="23"/>
        <end position="236"/>
    </location>
</feature>
<dbReference type="PANTHER" id="PTHR23131">
    <property type="entry name" value="ENDORIBONUCLEASE LACTB2"/>
    <property type="match status" value="1"/>
</dbReference>
<accession>A0A429X9Q4</accession>